<name>A0A1B4XJE8_9GAMM</name>
<dbReference type="Proteomes" id="UP000243180">
    <property type="component" value="Chromosome"/>
</dbReference>
<dbReference type="OrthoDB" id="5294764at2"/>
<dbReference type="Pfam" id="PF04134">
    <property type="entry name" value="DCC1-like"/>
    <property type="match status" value="1"/>
</dbReference>
<gene>
    <name evidence="1" type="ORF">SCL_2637</name>
</gene>
<evidence type="ECO:0000313" key="1">
    <source>
        <dbReference type="EMBL" id="BAV34914.1"/>
    </source>
</evidence>
<dbReference type="EMBL" id="AP014879">
    <property type="protein sequence ID" value="BAV34914.1"/>
    <property type="molecule type" value="Genomic_DNA"/>
</dbReference>
<dbReference type="RefSeq" id="WP_096361608.1">
    <property type="nucleotide sequence ID" value="NZ_AP014879.1"/>
</dbReference>
<accession>A0A1B4XJE8</accession>
<dbReference type="InterPro" id="IPR044691">
    <property type="entry name" value="DCC1_Trx"/>
</dbReference>
<keyword evidence="2" id="KW-1185">Reference proteome</keyword>
<reference evidence="1 2" key="1">
    <citation type="submission" date="2015-05" db="EMBL/GenBank/DDBJ databases">
        <title>Complete genome sequence of a sulfur-oxidizing gammaproteobacterium strain HA5.</title>
        <authorList>
            <person name="Miura A."/>
            <person name="Kojima H."/>
            <person name="Fukui M."/>
        </authorList>
    </citation>
    <scope>NUCLEOTIDE SEQUENCE [LARGE SCALE GENOMIC DNA]</scope>
    <source>
        <strain evidence="1 2">HA5</strain>
    </source>
</reference>
<dbReference type="GO" id="GO:0015035">
    <property type="term" value="F:protein-disulfide reductase activity"/>
    <property type="evidence" value="ECO:0007669"/>
    <property type="project" value="InterPro"/>
</dbReference>
<dbReference type="KEGG" id="slim:SCL_2637"/>
<protein>
    <submittedName>
        <fullName evidence="1">Thiol-disulfide oxidoreductase</fullName>
    </submittedName>
</protein>
<dbReference type="PANTHER" id="PTHR34290">
    <property type="entry name" value="SI:CH73-390P7.2"/>
    <property type="match status" value="1"/>
</dbReference>
<proteinExistence type="predicted"/>
<sequence>MAQPKLTLFYDGSCPICSWEKHNLMSRDRRGLLGFIDIQSPEFDPGVHGVTMQMLMARMHGLTDDGRMIVGVDALIEAYRAVGWWWAYLPLSIIPGRLANLAYGWFADHRHELSRRFGHWFGPVCEKDACRK</sequence>
<dbReference type="InParanoid" id="A0A1B4XJE8"/>
<evidence type="ECO:0000313" key="2">
    <source>
        <dbReference type="Proteomes" id="UP000243180"/>
    </source>
</evidence>
<dbReference type="AlphaFoldDB" id="A0A1B4XJE8"/>
<organism evidence="1 2">
    <name type="scientific">Sulfuricaulis limicola</name>
    <dbReference type="NCBI Taxonomy" id="1620215"/>
    <lineage>
        <taxon>Bacteria</taxon>
        <taxon>Pseudomonadati</taxon>
        <taxon>Pseudomonadota</taxon>
        <taxon>Gammaproteobacteria</taxon>
        <taxon>Acidiferrobacterales</taxon>
        <taxon>Acidiferrobacteraceae</taxon>
        <taxon>Sulfuricaulis</taxon>
    </lineage>
</organism>
<dbReference type="PANTHER" id="PTHR34290:SF2">
    <property type="entry name" value="OS04G0668800 PROTEIN"/>
    <property type="match status" value="1"/>
</dbReference>
<dbReference type="InterPro" id="IPR007263">
    <property type="entry name" value="DCC1-like"/>
</dbReference>